<accession>A0ABD6E943</accession>
<dbReference type="PANTHER" id="PTHR11346:SF176">
    <property type="entry name" value="32 KDA BETA-GALACTOSIDE-BINDING LECTIN LEC-3"/>
    <property type="match status" value="1"/>
</dbReference>
<evidence type="ECO:0000313" key="5">
    <source>
        <dbReference type="EMBL" id="MFH4973886.1"/>
    </source>
</evidence>
<name>A0ABD6E943_9BILA</name>
<sequence length="289" mass="32913">MSNGLIQASHPGDVAIPVPYVTKLGQKLAPGQTLIVHGKVSSEAHRFEINLMCGSAEINPGLAALHLSIRFDEKKIVMNSFKDGVWGKEERVSNPFKVNEPFDIRVRAHEDKFEISANQKAIHEYKYRIPLEDIEYLAIRGDVTLSGVHWGGRYFKLPFETVFPGGHFQPEKRLFLSGIPKGNRFEVNFVNKKGDILFHFNPRMSDKVIVRNAKIGASWGKEEREGPFPFKKEIGFDLVFLNEPFSIQIFYDGERIGTYAHRTDSPKDDYYGFRVDGDVEVTGIEFDYQ</sequence>
<feature type="domain" description="Galectin" evidence="4">
    <location>
        <begin position="160"/>
        <end position="287"/>
    </location>
</feature>
<evidence type="ECO:0000256" key="1">
    <source>
        <dbReference type="ARBA" id="ARBA00022734"/>
    </source>
</evidence>
<evidence type="ECO:0000256" key="2">
    <source>
        <dbReference type="ARBA" id="ARBA00022737"/>
    </source>
</evidence>
<dbReference type="Gene3D" id="2.60.120.200">
    <property type="match status" value="2"/>
</dbReference>
<organism evidence="5 6">
    <name type="scientific">Gnathostoma spinigerum</name>
    <dbReference type="NCBI Taxonomy" id="75299"/>
    <lineage>
        <taxon>Eukaryota</taxon>
        <taxon>Metazoa</taxon>
        <taxon>Ecdysozoa</taxon>
        <taxon>Nematoda</taxon>
        <taxon>Chromadorea</taxon>
        <taxon>Rhabditida</taxon>
        <taxon>Spirurina</taxon>
        <taxon>Gnathostomatomorpha</taxon>
        <taxon>Gnathostomatoidea</taxon>
        <taxon>Gnathostomatidae</taxon>
        <taxon>Gnathostoma</taxon>
    </lineage>
</organism>
<dbReference type="InterPro" id="IPR001079">
    <property type="entry name" value="Galectin_CRD"/>
</dbReference>
<dbReference type="InterPro" id="IPR044156">
    <property type="entry name" value="Galectin-like"/>
</dbReference>
<evidence type="ECO:0000259" key="4">
    <source>
        <dbReference type="PROSITE" id="PS51304"/>
    </source>
</evidence>
<dbReference type="CDD" id="cd00070">
    <property type="entry name" value="GLECT"/>
    <property type="match status" value="2"/>
</dbReference>
<dbReference type="Pfam" id="PF00337">
    <property type="entry name" value="Gal-bind_lectin"/>
    <property type="match status" value="2"/>
</dbReference>
<dbReference type="Proteomes" id="UP001608902">
    <property type="component" value="Unassembled WGS sequence"/>
</dbReference>
<dbReference type="InterPro" id="IPR013320">
    <property type="entry name" value="ConA-like_dom_sf"/>
</dbReference>
<dbReference type="FunFam" id="2.60.120.200:FF:000124">
    <property type="entry name" value="Galectin-4"/>
    <property type="match status" value="1"/>
</dbReference>
<keyword evidence="6" id="KW-1185">Reference proteome</keyword>
<keyword evidence="2" id="KW-0677">Repeat</keyword>
<dbReference type="FunFam" id="2.60.120.200:FF:000276">
    <property type="entry name" value="Galectin"/>
    <property type="match status" value="1"/>
</dbReference>
<dbReference type="SUPFAM" id="SSF49899">
    <property type="entry name" value="Concanavalin A-like lectins/glucanases"/>
    <property type="match status" value="2"/>
</dbReference>
<dbReference type="GO" id="GO:0030246">
    <property type="term" value="F:carbohydrate binding"/>
    <property type="evidence" value="ECO:0007669"/>
    <property type="project" value="UniProtKB-UniRule"/>
</dbReference>
<keyword evidence="1 3" id="KW-0430">Lectin</keyword>
<gene>
    <name evidence="5" type="ORF">AB6A40_000595</name>
</gene>
<reference evidence="5 6" key="1">
    <citation type="submission" date="2024-08" db="EMBL/GenBank/DDBJ databases">
        <title>Gnathostoma spinigerum genome.</title>
        <authorList>
            <person name="Gonzalez-Bertolin B."/>
            <person name="Monzon S."/>
            <person name="Zaballos A."/>
            <person name="Jimenez P."/>
            <person name="Dekumyoy P."/>
            <person name="Varona S."/>
            <person name="Cuesta I."/>
            <person name="Sumanam S."/>
            <person name="Adisakwattana P."/>
            <person name="Gasser R.B."/>
            <person name="Hernandez-Gonzalez A."/>
            <person name="Young N.D."/>
            <person name="Perteguer M.J."/>
        </authorList>
    </citation>
    <scope>NUCLEOTIDE SEQUENCE [LARGE SCALE GENOMIC DNA]</scope>
    <source>
        <strain evidence="5">AL3</strain>
        <tissue evidence="5">Liver</tissue>
    </source>
</reference>
<dbReference type="SMART" id="SM00908">
    <property type="entry name" value="Gal-bind_lectin"/>
    <property type="match status" value="2"/>
</dbReference>
<protein>
    <recommendedName>
        <fullName evidence="3">Galectin</fullName>
    </recommendedName>
</protein>
<feature type="domain" description="Galectin" evidence="4">
    <location>
        <begin position="20"/>
        <end position="151"/>
    </location>
</feature>
<comment type="caution">
    <text evidence="5">The sequence shown here is derived from an EMBL/GenBank/DDBJ whole genome shotgun (WGS) entry which is preliminary data.</text>
</comment>
<dbReference type="PANTHER" id="PTHR11346">
    <property type="entry name" value="GALECTIN"/>
    <property type="match status" value="1"/>
</dbReference>
<evidence type="ECO:0000256" key="3">
    <source>
        <dbReference type="RuleBase" id="RU102079"/>
    </source>
</evidence>
<dbReference type="PROSITE" id="PS51304">
    <property type="entry name" value="GALECTIN"/>
    <property type="match status" value="2"/>
</dbReference>
<dbReference type="EMBL" id="JBGFUD010000173">
    <property type="protein sequence ID" value="MFH4973886.1"/>
    <property type="molecule type" value="Genomic_DNA"/>
</dbReference>
<proteinExistence type="predicted"/>
<dbReference type="AlphaFoldDB" id="A0ABD6E943"/>
<evidence type="ECO:0000313" key="6">
    <source>
        <dbReference type="Proteomes" id="UP001608902"/>
    </source>
</evidence>
<dbReference type="SMART" id="SM00276">
    <property type="entry name" value="GLECT"/>
    <property type="match status" value="2"/>
</dbReference>